<feature type="region of interest" description="Disordered" evidence="2">
    <location>
        <begin position="230"/>
        <end position="272"/>
    </location>
</feature>
<evidence type="ECO:0000256" key="1">
    <source>
        <dbReference type="SAM" id="Coils"/>
    </source>
</evidence>
<dbReference type="AlphaFoldDB" id="A0A1Y3EM87"/>
<feature type="coiled-coil region" evidence="1">
    <location>
        <begin position="35"/>
        <end position="73"/>
    </location>
</feature>
<evidence type="ECO:0000313" key="3">
    <source>
        <dbReference type="EMBL" id="OUC44659.1"/>
    </source>
</evidence>
<sequence length="901" mass="104796">MASHSWLKQGLTSLSTIKNQLTEFTTEVLQDVAQERDSNAELTSAKNRILHLEQELASRSKEVEHLRQRLRDENWKATEENQQSVTCWDDSEKGDLEPDDWNWKDSSVDNVNDLCTEFSEHRLVEKPAKEEIPFSSNGSNLDVRKLTDEIKQLQAECAHWKELAKTNEEKAERNTTTAATTELEEAKREIEKLCTELEVLRNERTNVETCPEAERTVDLWENDWGDTEEWMNKNDPLSKQRSISSSTPERCPVEQLAKQSEEESIGSVNESDEREKHWRVEISRLQEERDQALEELYAEHQEAMAQVLMVNIVSDFCYAKESLAKICDEYRDQNQVISDELGKLKAEQQSLLEENKSLQMTVDNLKNRLQTESKEKTSLFDINEQLEEHMRILKMQLTDLQGKHERCAEENENAKLMLENLTVEFEQMKQAWTEEQQKHAQQTATNAQYNNTIVEMRATIEQLQSMNSTCFDKLQEIMIDSGSKADIAELTLERLADQVKQNQNSLLQRLHERDEQCSVVIQQLQQAEQEKLEKEASTNSAVSFGGLVKFLLSRDESQSRRLHSMDKLIAQYHNYYCCNVEKRKRCFIHLPSCRRCKSTISVGHFDFKNEQNEQIQESQEQLIEQLQYAEAEAKRSYCEVLDKLLRTEEYSNKVVEELQAEIAALGQKMIENETNSAAQLQNVQMELNICKRTAMELAEENAQLRNQLSDNSASTVASTEQLKQLISTLEVEKQELILLINQKHEESVHYHQELQNAMAAFEAWKEQQAQQQALNRNEEESATVKRLNQQLAEKDATIERLTKNVDEQLNMAIQAKDRATAELAAVRLHSEHLQEQVTFLEETKRRSFSEVERLKSHLVELEQTYSEEAYRAEDRETDLRKRLQELENQLNNTLQEAQQKR</sequence>
<feature type="coiled-coil region" evidence="1">
    <location>
        <begin position="612"/>
        <end position="707"/>
    </location>
</feature>
<proteinExistence type="predicted"/>
<keyword evidence="1" id="KW-0175">Coiled coil</keyword>
<name>A0A1Y3EM87_9BILA</name>
<reference evidence="3 4" key="1">
    <citation type="submission" date="2015-04" db="EMBL/GenBank/DDBJ databases">
        <title>Draft genome of the roundworm Trichinella nativa.</title>
        <authorList>
            <person name="Mitreva M."/>
        </authorList>
    </citation>
    <scope>NUCLEOTIDE SEQUENCE [LARGE SCALE GENOMIC DNA]</scope>
    <source>
        <strain evidence="3 4">ISS45</strain>
    </source>
</reference>
<feature type="coiled-coil region" evidence="1">
    <location>
        <begin position="275"/>
        <end position="302"/>
    </location>
</feature>
<organism evidence="3 4">
    <name type="scientific">Trichinella nativa</name>
    <dbReference type="NCBI Taxonomy" id="6335"/>
    <lineage>
        <taxon>Eukaryota</taxon>
        <taxon>Metazoa</taxon>
        <taxon>Ecdysozoa</taxon>
        <taxon>Nematoda</taxon>
        <taxon>Enoplea</taxon>
        <taxon>Dorylaimia</taxon>
        <taxon>Trichinellida</taxon>
        <taxon>Trichinellidae</taxon>
        <taxon>Trichinella</taxon>
    </lineage>
</organism>
<accession>A0A1Y3EM87</accession>
<feature type="coiled-coil region" evidence="1">
    <location>
        <begin position="327"/>
        <end position="505"/>
    </location>
</feature>
<dbReference type="Proteomes" id="UP000243006">
    <property type="component" value="Unassembled WGS sequence"/>
</dbReference>
<comment type="caution">
    <text evidence="3">The sequence shown here is derived from an EMBL/GenBank/DDBJ whole genome shotgun (WGS) entry which is preliminary data.</text>
</comment>
<evidence type="ECO:0000256" key="2">
    <source>
        <dbReference type="SAM" id="MobiDB-lite"/>
    </source>
</evidence>
<feature type="compositionally biased region" description="Polar residues" evidence="2">
    <location>
        <begin position="239"/>
        <end position="248"/>
    </location>
</feature>
<evidence type="ECO:0000313" key="4">
    <source>
        <dbReference type="Proteomes" id="UP000243006"/>
    </source>
</evidence>
<dbReference type="EMBL" id="LVZM01012252">
    <property type="protein sequence ID" value="OUC44659.1"/>
    <property type="molecule type" value="Genomic_DNA"/>
</dbReference>
<gene>
    <name evidence="3" type="ORF">D917_08910</name>
</gene>
<feature type="coiled-coil region" evidence="1">
    <location>
        <begin position="770"/>
        <end position="818"/>
    </location>
</feature>
<feature type="coiled-coil region" evidence="1">
    <location>
        <begin position="136"/>
        <end position="203"/>
    </location>
</feature>
<feature type="coiled-coil region" evidence="1">
    <location>
        <begin position="869"/>
        <end position="900"/>
    </location>
</feature>
<protein>
    <submittedName>
        <fullName evidence="3">Uncharacterized protein</fullName>
    </submittedName>
</protein>